<accession>A0ABQ1ICR6</accession>
<evidence type="ECO:0000256" key="1">
    <source>
        <dbReference type="SAM" id="Phobius"/>
    </source>
</evidence>
<organism evidence="2 3">
    <name type="scientific">Oceanisphaera marina</name>
    <dbReference type="NCBI Taxonomy" id="2017550"/>
    <lineage>
        <taxon>Bacteria</taxon>
        <taxon>Pseudomonadati</taxon>
        <taxon>Pseudomonadota</taxon>
        <taxon>Gammaproteobacteria</taxon>
        <taxon>Aeromonadales</taxon>
        <taxon>Aeromonadaceae</taxon>
        <taxon>Oceanisphaera</taxon>
    </lineage>
</organism>
<comment type="caution">
    <text evidence="2">The sequence shown here is derived from an EMBL/GenBank/DDBJ whole genome shotgun (WGS) entry which is preliminary data.</text>
</comment>
<dbReference type="EMBL" id="BMKE01000003">
    <property type="protein sequence ID" value="GGB35183.1"/>
    <property type="molecule type" value="Genomic_DNA"/>
</dbReference>
<feature type="transmembrane region" description="Helical" evidence="1">
    <location>
        <begin position="6"/>
        <end position="25"/>
    </location>
</feature>
<reference evidence="3" key="1">
    <citation type="journal article" date="2019" name="Int. J. Syst. Evol. Microbiol.">
        <title>The Global Catalogue of Microorganisms (GCM) 10K type strain sequencing project: providing services to taxonomists for standard genome sequencing and annotation.</title>
        <authorList>
            <consortium name="The Broad Institute Genomics Platform"/>
            <consortium name="The Broad Institute Genome Sequencing Center for Infectious Disease"/>
            <person name="Wu L."/>
            <person name="Ma J."/>
        </authorList>
    </citation>
    <scope>NUCLEOTIDE SEQUENCE [LARGE SCALE GENOMIC DNA]</scope>
    <source>
        <strain evidence="3">CGMCC 1.15923</strain>
    </source>
</reference>
<dbReference type="RefSeq" id="WP_188628544.1">
    <property type="nucleotide sequence ID" value="NZ_BMKE01000003.1"/>
</dbReference>
<sequence length="190" mass="22455">MPDWIISLLSAAFGAVLGGSLSWWLEQRRVSKAKDYLYLDVSDLTHNVKDLLLSYSSICSYTEVKNIRLKMDFHDWAFNSLVQYCAGYMEPEERRMMKRIPTLVKALHERLDVIGELFINNPPDVYFSAKYHQKIIFIIHACAELYYILYVLNVHKEKFCFPSEYDEKLFVRKGLEWSNLPLEKIQDIMR</sequence>
<keyword evidence="1" id="KW-0812">Transmembrane</keyword>
<keyword evidence="1" id="KW-0472">Membrane</keyword>
<dbReference type="Proteomes" id="UP000646152">
    <property type="component" value="Unassembled WGS sequence"/>
</dbReference>
<evidence type="ECO:0000313" key="2">
    <source>
        <dbReference type="EMBL" id="GGB35183.1"/>
    </source>
</evidence>
<name>A0ABQ1ICR6_9GAMM</name>
<evidence type="ECO:0000313" key="3">
    <source>
        <dbReference type="Proteomes" id="UP000646152"/>
    </source>
</evidence>
<proteinExistence type="predicted"/>
<evidence type="ECO:0008006" key="4">
    <source>
        <dbReference type="Google" id="ProtNLM"/>
    </source>
</evidence>
<keyword evidence="1" id="KW-1133">Transmembrane helix</keyword>
<protein>
    <recommendedName>
        <fullName evidence="4">DUF4760 domain-containing protein</fullName>
    </recommendedName>
</protein>
<keyword evidence="3" id="KW-1185">Reference proteome</keyword>
<gene>
    <name evidence="2" type="ORF">GCM10011502_05300</name>
</gene>